<sequence>MDKLFEHLKDEEVSYFIWKDTEKVEQFFKGNAELDLLVNFNQKQNFEKIIFTNGFIPLIVVDSIRIEKINHYIKYENGKYFHLHVYYDLITGNHYTKEYTFRLDESIFEDFILDRNVKVVDIEGEIAFLSIRLFIKNTMLLKEIKESEVKRLKLLSANYSIKKVSQFIHKVAPILENSAENLINIALEGKKSAVNRKKVNKQLNNYKEIRGLKLVYHYFKIRFNLFRLRINKSSNKTLTGIGTSFSIIGSDGSGKTTITSKLLKQYSAKTSCRKFYLGGNSKTYSIITRLYYFNYYFVRVLSPLKEKYSIAWLLYYNSVTLLELGKAKDRRKKVIKGNKLKSRGWIVIFERYPVIGLFDFPNNLNELYLHKFYSPFKVIDKRIKKINRIINRLEKPDISFLVITDIENMKKRRKLAPNEVIDITRKIKTQKEFLVKNKSELFLIENDDKIERTISKINNEVNKKLCIFNS</sequence>
<evidence type="ECO:0000313" key="2">
    <source>
        <dbReference type="Proteomes" id="UP000293952"/>
    </source>
</evidence>
<keyword evidence="2" id="KW-1185">Reference proteome</keyword>
<accession>A0A4Q4KJK9</accession>
<dbReference type="OrthoDB" id="6494800at2"/>
<dbReference type="RefSeq" id="WP_130093921.1">
    <property type="nucleotide sequence ID" value="NZ_SETE01000004.1"/>
</dbReference>
<evidence type="ECO:0008006" key="3">
    <source>
        <dbReference type="Google" id="ProtNLM"/>
    </source>
</evidence>
<proteinExistence type="predicted"/>
<reference evidence="1 2" key="1">
    <citation type="submission" date="2019-02" db="EMBL/GenBank/DDBJ databases">
        <title>Genome sequence of the sea-ice species Brumimicrobium glaciale.</title>
        <authorList>
            <person name="Bowman J.P."/>
        </authorList>
    </citation>
    <scope>NUCLEOTIDE SEQUENCE [LARGE SCALE GENOMIC DNA]</scope>
    <source>
        <strain evidence="1 2">IC156</strain>
    </source>
</reference>
<evidence type="ECO:0000313" key="1">
    <source>
        <dbReference type="EMBL" id="RYM33461.1"/>
    </source>
</evidence>
<protein>
    <recommendedName>
        <fullName evidence="3">Thymidylate kinase-like domain-containing protein</fullName>
    </recommendedName>
</protein>
<dbReference type="SUPFAM" id="SSF52540">
    <property type="entry name" value="P-loop containing nucleoside triphosphate hydrolases"/>
    <property type="match status" value="1"/>
</dbReference>
<dbReference type="InterPro" id="IPR027417">
    <property type="entry name" value="P-loop_NTPase"/>
</dbReference>
<dbReference type="Gene3D" id="3.40.50.300">
    <property type="entry name" value="P-loop containing nucleotide triphosphate hydrolases"/>
    <property type="match status" value="1"/>
</dbReference>
<comment type="caution">
    <text evidence="1">The sequence shown here is derived from an EMBL/GenBank/DDBJ whole genome shotgun (WGS) entry which is preliminary data.</text>
</comment>
<dbReference type="Proteomes" id="UP000293952">
    <property type="component" value="Unassembled WGS sequence"/>
</dbReference>
<dbReference type="AlphaFoldDB" id="A0A4Q4KJK9"/>
<name>A0A4Q4KJK9_9FLAO</name>
<gene>
    <name evidence="1" type="ORF">ERX46_11005</name>
</gene>
<dbReference type="EMBL" id="SETE01000004">
    <property type="protein sequence ID" value="RYM33461.1"/>
    <property type="molecule type" value="Genomic_DNA"/>
</dbReference>
<organism evidence="1 2">
    <name type="scientific">Brumimicrobium glaciale</name>
    <dbReference type="NCBI Taxonomy" id="200475"/>
    <lineage>
        <taxon>Bacteria</taxon>
        <taxon>Pseudomonadati</taxon>
        <taxon>Bacteroidota</taxon>
        <taxon>Flavobacteriia</taxon>
        <taxon>Flavobacteriales</taxon>
        <taxon>Crocinitomicaceae</taxon>
        <taxon>Brumimicrobium</taxon>
    </lineage>
</organism>